<evidence type="ECO:0000256" key="1">
    <source>
        <dbReference type="SAM" id="MobiDB-lite"/>
    </source>
</evidence>
<organism evidence="2 3">
    <name type="scientific">Purpureocillium lilacinum</name>
    <name type="common">Paecilomyces lilacinus</name>
    <dbReference type="NCBI Taxonomy" id="33203"/>
    <lineage>
        <taxon>Eukaryota</taxon>
        <taxon>Fungi</taxon>
        <taxon>Dikarya</taxon>
        <taxon>Ascomycota</taxon>
        <taxon>Pezizomycotina</taxon>
        <taxon>Sordariomycetes</taxon>
        <taxon>Hypocreomycetidae</taxon>
        <taxon>Hypocreales</taxon>
        <taxon>Ophiocordycipitaceae</taxon>
        <taxon>Purpureocillium</taxon>
    </lineage>
</organism>
<sequence>MCMGKEIKEEANERDKGPKMASTPSFRRLEAKEDVVCGAKRVGKGEEVGRTKHGVGGGEGGRGGREKEGKGRKGRREGDGGQQVLYAGKEDLNSWLPGSDLRGSWQQHVTPCLSVHASLQILFISSDGGRGK</sequence>
<dbReference type="Proteomes" id="UP001287286">
    <property type="component" value="Unassembled WGS sequence"/>
</dbReference>
<feature type="compositionally biased region" description="Basic and acidic residues" evidence="1">
    <location>
        <begin position="62"/>
        <end position="79"/>
    </location>
</feature>
<comment type="caution">
    <text evidence="2">The sequence shown here is derived from an EMBL/GenBank/DDBJ whole genome shotgun (WGS) entry which is preliminary data.</text>
</comment>
<gene>
    <name evidence="2" type="ORF">Purlil1_9400</name>
</gene>
<evidence type="ECO:0000313" key="3">
    <source>
        <dbReference type="Proteomes" id="UP001287286"/>
    </source>
</evidence>
<accession>A0ABR0BQK3</accession>
<evidence type="ECO:0000313" key="2">
    <source>
        <dbReference type="EMBL" id="KAK4086315.1"/>
    </source>
</evidence>
<reference evidence="2 3" key="1">
    <citation type="journal article" date="2024" name="Microbiol. Resour. Announc.">
        <title>Genome annotations for the ascomycete fungi Trichoderma harzianum, Trichoderma aggressivum, and Purpureocillium lilacinum.</title>
        <authorList>
            <person name="Beijen E.P.W."/>
            <person name="Ohm R.A."/>
        </authorList>
    </citation>
    <scope>NUCLEOTIDE SEQUENCE [LARGE SCALE GENOMIC DNA]</scope>
    <source>
        <strain evidence="2 3">CBS 150709</strain>
    </source>
</reference>
<protein>
    <submittedName>
        <fullName evidence="2">Uncharacterized protein</fullName>
    </submittedName>
</protein>
<dbReference type="EMBL" id="JAWRVI010000042">
    <property type="protein sequence ID" value="KAK4086315.1"/>
    <property type="molecule type" value="Genomic_DNA"/>
</dbReference>
<name>A0ABR0BQK3_PURLI</name>
<feature type="compositionally biased region" description="Basic and acidic residues" evidence="1">
    <location>
        <begin position="1"/>
        <end position="18"/>
    </location>
</feature>
<feature type="region of interest" description="Disordered" evidence="1">
    <location>
        <begin position="1"/>
        <end position="83"/>
    </location>
</feature>
<keyword evidence="3" id="KW-1185">Reference proteome</keyword>
<proteinExistence type="predicted"/>